<dbReference type="OrthoDB" id="5232861at2759"/>
<evidence type="ECO:0000256" key="2">
    <source>
        <dbReference type="SAM" id="SignalP"/>
    </source>
</evidence>
<dbReference type="EMBL" id="LJZO01000083">
    <property type="protein sequence ID" value="ROV87440.1"/>
    <property type="molecule type" value="Genomic_DNA"/>
</dbReference>
<evidence type="ECO:0000256" key="1">
    <source>
        <dbReference type="SAM" id="MobiDB-lite"/>
    </source>
</evidence>
<dbReference type="AlphaFoldDB" id="A0A423V9B9"/>
<evidence type="ECO:0000313" key="3">
    <source>
        <dbReference type="EMBL" id="ROV87440.1"/>
    </source>
</evidence>
<evidence type="ECO:0000313" key="4">
    <source>
        <dbReference type="Proteomes" id="UP000284375"/>
    </source>
</evidence>
<protein>
    <submittedName>
        <fullName evidence="3">Uncharacterized protein</fullName>
    </submittedName>
</protein>
<feature type="signal peptide" evidence="2">
    <location>
        <begin position="1"/>
        <end position="22"/>
    </location>
</feature>
<sequence>MEIVDIISILLIHAVAYIALQATPTCFFNRGRKFEKVDRVASDTIFKHLLECTPNKQRLCSADIDKCKPTFDSFGKRSLQGPLQSHRKPLRCFCDAEEEEHSQASPTAADIWTIPSHIPKVKSARILWYLNDFIPSHQEIDSSTVGGREKLKEIALEDEKRRKPARSSPMTRQDAILPETEVTTQKDTTVEHHPLEKIRRETTSPVEVSLKDIPEVFPENIPEEDGPVGGDGMLEGTSELVPRVHSLEGDMLSTITEDPTIYHPVSTSNPPTPKSQHSVAEIPSSPPAPQSVVENRHCFFFSPPEGIEIEPVQAEATALQEMISEEMITEKTTTHEIITPEIIAEDTVMGEAIPEEVGPEDMFMEEASPAERVPGDMIMEEDTLEEMIIEEATPAEMATAETIPAALSEIMEVDQDARDTALAVEMQADQGNGNTLIVQPPPASWYTKPLQHKGAKRFIVADHYSEQCCRDKRRGGDQANQQALYPRDVNLDRFQAEVRLFPPIRLQLMLEGYVAARVQELSLGPARMERHYLERLLRTPEQNDRDYSFDTCWRNYAASRPHGQREPPFTLDEAITLITSCLAATLPNDSWLVRQSEHDFREELLKEVQHRHRELHEMSWSSSWVCPRRNPPHLEEDPVGQIQRFSRDYARQFLYYVIDKENLRSSYFREGGGTDAKYWIDGVRRRSDFISIRDPQTPWCLRRENNFQLLATWSHDDKKDCRDFIRFTNLWFGECIASGTSSEAARIKFGRFDKDRCDWLRHYAGFFPQKKQ</sequence>
<proteinExistence type="predicted"/>
<keyword evidence="2" id="KW-0732">Signal</keyword>
<organism evidence="3 4">
    <name type="scientific">Cytospora chrysosperma</name>
    <name type="common">Cytospora canker fungus</name>
    <name type="synonym">Sphaeria chrysosperma</name>
    <dbReference type="NCBI Taxonomy" id="252740"/>
    <lineage>
        <taxon>Eukaryota</taxon>
        <taxon>Fungi</taxon>
        <taxon>Dikarya</taxon>
        <taxon>Ascomycota</taxon>
        <taxon>Pezizomycotina</taxon>
        <taxon>Sordariomycetes</taxon>
        <taxon>Sordariomycetidae</taxon>
        <taxon>Diaporthales</taxon>
        <taxon>Cytosporaceae</taxon>
        <taxon>Cytospora</taxon>
    </lineage>
</organism>
<gene>
    <name evidence="3" type="ORF">VSDG_09856</name>
</gene>
<comment type="caution">
    <text evidence="3">The sequence shown here is derived from an EMBL/GenBank/DDBJ whole genome shotgun (WGS) entry which is preliminary data.</text>
</comment>
<feature type="region of interest" description="Disordered" evidence="1">
    <location>
        <begin position="262"/>
        <end position="291"/>
    </location>
</feature>
<feature type="compositionally biased region" description="Polar residues" evidence="1">
    <location>
        <begin position="265"/>
        <end position="278"/>
    </location>
</feature>
<dbReference type="Proteomes" id="UP000284375">
    <property type="component" value="Unassembled WGS sequence"/>
</dbReference>
<feature type="chain" id="PRO_5019043553" evidence="2">
    <location>
        <begin position="23"/>
        <end position="772"/>
    </location>
</feature>
<keyword evidence="4" id="KW-1185">Reference proteome</keyword>
<reference evidence="3 4" key="1">
    <citation type="submission" date="2015-09" db="EMBL/GenBank/DDBJ databases">
        <title>Host preference determinants of Valsa canker pathogens revealed by comparative genomics.</title>
        <authorList>
            <person name="Yin Z."/>
            <person name="Huang L."/>
        </authorList>
    </citation>
    <scope>NUCLEOTIDE SEQUENCE [LARGE SCALE GENOMIC DNA]</scope>
    <source>
        <strain evidence="3 4">YSFL</strain>
    </source>
</reference>
<name>A0A423V9B9_CYTCH</name>
<accession>A0A423V9B9</accession>